<dbReference type="Pfam" id="PF18962">
    <property type="entry name" value="Por_Secre_tail"/>
    <property type="match status" value="1"/>
</dbReference>
<dbReference type="InterPro" id="IPR026444">
    <property type="entry name" value="Secre_tail"/>
</dbReference>
<dbReference type="EMBL" id="VTWT01000003">
    <property type="protein sequence ID" value="KAA9340048.1"/>
    <property type="molecule type" value="Genomic_DNA"/>
</dbReference>
<keyword evidence="3" id="KW-1185">Reference proteome</keyword>
<organism evidence="2 3">
    <name type="scientific">Adhaeribacter soli</name>
    <dbReference type="NCBI Taxonomy" id="2607655"/>
    <lineage>
        <taxon>Bacteria</taxon>
        <taxon>Pseudomonadati</taxon>
        <taxon>Bacteroidota</taxon>
        <taxon>Cytophagia</taxon>
        <taxon>Cytophagales</taxon>
        <taxon>Hymenobacteraceae</taxon>
        <taxon>Adhaeribacter</taxon>
    </lineage>
</organism>
<dbReference type="AlphaFoldDB" id="A0A5N1J0X3"/>
<reference evidence="2 3" key="1">
    <citation type="submission" date="2019-09" db="EMBL/GenBank/DDBJ databases">
        <title>Genome sequence of Adhaeribacter sp. M2.</title>
        <authorList>
            <person name="Srinivasan S."/>
        </authorList>
    </citation>
    <scope>NUCLEOTIDE SEQUENCE [LARGE SCALE GENOMIC DNA]</scope>
    <source>
        <strain evidence="2 3">M2</strain>
    </source>
</reference>
<proteinExistence type="predicted"/>
<comment type="caution">
    <text evidence="2">The sequence shown here is derived from an EMBL/GenBank/DDBJ whole genome shotgun (WGS) entry which is preliminary data.</text>
</comment>
<feature type="domain" description="Secretion system C-terminal sorting" evidence="1">
    <location>
        <begin position="1023"/>
        <end position="1096"/>
    </location>
</feature>
<evidence type="ECO:0000313" key="2">
    <source>
        <dbReference type="EMBL" id="KAA9340048.1"/>
    </source>
</evidence>
<name>A0A5N1J0X3_9BACT</name>
<dbReference type="Proteomes" id="UP000326570">
    <property type="component" value="Unassembled WGS sequence"/>
</dbReference>
<accession>A0A5N1J0X3</accession>
<evidence type="ECO:0000259" key="1">
    <source>
        <dbReference type="Pfam" id="PF18962"/>
    </source>
</evidence>
<sequence length="1100" mass="116546">MPTFPFLPSKNASFEVLSPRWPKKLPSGLLLCCFVLLLVSPARAITYASIGNGDWNNALIWSPAGIPGPGDDVIINGHAIGISNDLNCRSLTLASAVNPSSLSVLGTSKITVAQTVTVNQPGGNFLNVLNIGKGQLIAAGLVINGGNSQRESVVKAEDGIIEISGSITLNNTSARIIFTGPGNLKVSGALGVNGSLDFGTSATIIFSGKAMQTMPVYTYRDIIIENPVGVKLGGDLNPVYGNVTVKGLLDLNGYSLIGSAPNTFTMENGATMLVSGNSAFPAGFTTVNLNPISEVIYQGNNQDIAGVNYSRLTLKGTGTTKTLKGNCAISSTMNLDNGVTFDLGAFQVNGIGAAAIYGYIKTAMPNGLVGPVGTFNNSGGLTLAASSTVEYNMNGNQLITSRNDYKNLIISNGGEKTILGNITMGGKLTINSGAVLNTSTFQILSSIIPRGSVAINGTLRTSRSEGLSGTTRTALHRDLTSVVLGPGSTIDYNAQGSGVQVITSRNDYQNIVLTNNRMKALQGNITMAGKLTVYEGAQLRLDDYQVLEASGTAASIEILGNVELTNPNGLYSTTKTAIHSNITLLPLGINSNIIYDAMGAQNVTALNYGGLTINNIDIKTVLGNITVRHFLLVDEDATFDMDTYQVLYQQVSGVDPYIAINGTFRTARPKGFCNRSVSTIVKQFRDIYLNTNSTIVYYGGNEVVSGRKDYGNVVLEGGQVRTLDGPAVINTSLDLAGSSLDIGDFSITFEASAVFYNVSSATYVIQSGAGRLFQKNIGTDPDGNSGQVLFPVGTPLSYTPLYLTNNGPNNNFSVLVTNGVNTDSTRIHPDGAVSRTWDLVLETNNGVPNVTLTLQWNTGDEGRIFDRNKSAIANSAQNSWVSAFGQAAGVNPYLATATGISGSSPFIVGNAVVMPILPVSLTYFKATKNASGALLQWETASEKNNQGFHIQASPDGRNFETVGFVTSANSNSNTTQEYKFQDKQNGKTGLWYYRLKQTDFDGTVAFYGPKVVDFAGIKEEANVYPNPFHDQFTLQLNATATGAVALTLVDLSGKTIYTAVREVLKGENSVPVTLGKYPAGIYILTARTETQTYTIRLIKK</sequence>
<gene>
    <name evidence="2" type="ORF">F0P94_06780</name>
</gene>
<protein>
    <submittedName>
        <fullName evidence="2">T9SS type A sorting domain-containing protein</fullName>
    </submittedName>
</protein>
<evidence type="ECO:0000313" key="3">
    <source>
        <dbReference type="Proteomes" id="UP000326570"/>
    </source>
</evidence>
<dbReference type="NCBIfam" id="TIGR04183">
    <property type="entry name" value="Por_Secre_tail"/>
    <property type="match status" value="1"/>
</dbReference>